<dbReference type="Proteomes" id="UP000319732">
    <property type="component" value="Unassembled WGS sequence"/>
</dbReference>
<accession>A0A545SRY3</accession>
<keyword evidence="2" id="KW-1185">Reference proteome</keyword>
<organism evidence="1 2">
    <name type="scientific">Exilibacterium tricleocarpae</name>
    <dbReference type="NCBI Taxonomy" id="2591008"/>
    <lineage>
        <taxon>Bacteria</taxon>
        <taxon>Pseudomonadati</taxon>
        <taxon>Pseudomonadota</taxon>
        <taxon>Gammaproteobacteria</taxon>
        <taxon>Cellvibrionales</taxon>
        <taxon>Cellvibrionaceae</taxon>
        <taxon>Exilibacterium</taxon>
    </lineage>
</organism>
<dbReference type="Gene3D" id="2.120.10.30">
    <property type="entry name" value="TolB, C-terminal domain"/>
    <property type="match status" value="1"/>
</dbReference>
<sequence length="410" mass="44102">MKNDLPPNPLRRRLLTSGSKGLAVLAIGPSLLSMSRPINASLTGAGELQAPDSLGIRLPIGFSSRLIAAAGQRLEKDRWWRRTRYRWHTYPDGGATFATNDGGWIYVSNSETLSFLGGGASAVRFSHDGIVEDAYRILGDTNVNCAGGPTPWGTWLSCEEVDFGRVFECDPQGQMPATVRPALGYFKHEAVAVDTLFENLYLTEDEGNGRLYKFIPAGVNSDGNLNLDAGTLQVASVDNQGYVSWIDVPNPTPSIFQTPTREQVPESTAFDGGEGIWYANGFVYFTTKGDNKVWRLDTNLNHLDVIYDAATSSNPILTGVDNVTVSPGGDVLVAEDGGDMQIVVIDAQGKVAPLLQVVGQDDSEITGPAFSPDGTRLYFSSQRGSALFGGGNGFGITYEIRGPFGDFLSL</sequence>
<evidence type="ECO:0000313" key="1">
    <source>
        <dbReference type="EMBL" id="TQV67727.1"/>
    </source>
</evidence>
<dbReference type="OrthoDB" id="9801383at2"/>
<reference evidence="1 2" key="1">
    <citation type="submission" date="2019-06" db="EMBL/GenBank/DDBJ databases">
        <title>Whole genome sequence for Cellvibrionaceae sp. R142.</title>
        <authorList>
            <person name="Wang G."/>
        </authorList>
    </citation>
    <scope>NUCLEOTIDE SEQUENCE [LARGE SCALE GENOMIC DNA]</scope>
    <source>
        <strain evidence="1 2">R142</strain>
    </source>
</reference>
<dbReference type="AlphaFoldDB" id="A0A545SRY3"/>
<proteinExistence type="predicted"/>
<dbReference type="InterPro" id="IPR011042">
    <property type="entry name" value="6-blade_b-propeller_TolB-like"/>
</dbReference>
<comment type="caution">
    <text evidence="1">The sequence shown here is derived from an EMBL/GenBank/DDBJ whole genome shotgun (WGS) entry which is preliminary data.</text>
</comment>
<dbReference type="Pfam" id="PF07676">
    <property type="entry name" value="PD40"/>
    <property type="match status" value="1"/>
</dbReference>
<dbReference type="RefSeq" id="WP_142929623.1">
    <property type="nucleotide sequence ID" value="NZ_ML660109.1"/>
</dbReference>
<dbReference type="InterPro" id="IPR008557">
    <property type="entry name" value="PhoX"/>
</dbReference>
<name>A0A545SRY3_9GAMM</name>
<dbReference type="Pfam" id="PF05787">
    <property type="entry name" value="PhoX"/>
    <property type="match status" value="2"/>
</dbReference>
<dbReference type="SUPFAM" id="SSF63825">
    <property type="entry name" value="YWTD domain"/>
    <property type="match status" value="2"/>
</dbReference>
<dbReference type="InterPro" id="IPR011659">
    <property type="entry name" value="WD40"/>
</dbReference>
<evidence type="ECO:0000313" key="2">
    <source>
        <dbReference type="Proteomes" id="UP000319732"/>
    </source>
</evidence>
<dbReference type="PANTHER" id="PTHR35399:SF4">
    <property type="entry name" value="MEMBRANE PROTEIN"/>
    <property type="match status" value="1"/>
</dbReference>
<dbReference type="EMBL" id="VHSG01000033">
    <property type="protein sequence ID" value="TQV67727.1"/>
    <property type="molecule type" value="Genomic_DNA"/>
</dbReference>
<dbReference type="PANTHER" id="PTHR35399">
    <property type="entry name" value="SLR8030 PROTEIN"/>
    <property type="match status" value="1"/>
</dbReference>
<gene>
    <name evidence="1" type="ORF">FKG94_24655</name>
</gene>
<protein>
    <submittedName>
        <fullName evidence="1">DUF839 domain-containing protein</fullName>
    </submittedName>
</protein>